<feature type="signal peptide" evidence="2">
    <location>
        <begin position="1"/>
        <end position="28"/>
    </location>
</feature>
<feature type="region of interest" description="Disordered" evidence="1">
    <location>
        <begin position="155"/>
        <end position="180"/>
    </location>
</feature>
<feature type="region of interest" description="Disordered" evidence="1">
    <location>
        <begin position="49"/>
        <end position="105"/>
    </location>
</feature>
<dbReference type="Gene3D" id="3.30.70.260">
    <property type="match status" value="1"/>
</dbReference>
<gene>
    <name evidence="3" type="ORF">ASEP1449_LOCUS640</name>
    <name evidence="4" type="ORF">ASEP1449_LOCUS647</name>
</gene>
<proteinExistence type="predicted"/>
<keyword evidence="2" id="KW-0732">Signal</keyword>
<dbReference type="EMBL" id="HBHQ01001004">
    <property type="protein sequence ID" value="CAD9808825.1"/>
    <property type="molecule type" value="Transcribed_RNA"/>
</dbReference>
<dbReference type="InterPro" id="IPR027471">
    <property type="entry name" value="YbeD-like_sf"/>
</dbReference>
<sequence>MTSRNSLFVGIVVCFVLAASLLSSSVEGFALAPSARHVNDAAFRRISMSAGDDDSPAGSFFNPVPQDDGTNPNDEEEEVVNQESPAPSPEATQSDDDADDTGDMDTFDLSVADLLRKRRAKPIASEPSTIGGVPTSKASGFGKTVVSETRIQTSSRSSFVQIGPPDNKRLNDVTNPERDDQGYTLYADERTGEKKRVFEALVQYPCEFTMKIVGANEGAFTAEIVNVVAESCEVDTQEIVFSERHNGKWTSITVKAPVKSAEMLYLIYENIDRDPRVKYKV</sequence>
<evidence type="ECO:0000256" key="2">
    <source>
        <dbReference type="SAM" id="SignalP"/>
    </source>
</evidence>
<evidence type="ECO:0000313" key="3">
    <source>
        <dbReference type="EMBL" id="CAD9808818.1"/>
    </source>
</evidence>
<name>A0A6T7ELE2_9STRA</name>
<dbReference type="Pfam" id="PF04359">
    <property type="entry name" value="DUF493"/>
    <property type="match status" value="1"/>
</dbReference>
<organism evidence="3">
    <name type="scientific">Attheya septentrionalis</name>
    <dbReference type="NCBI Taxonomy" id="420275"/>
    <lineage>
        <taxon>Eukaryota</taxon>
        <taxon>Sar</taxon>
        <taxon>Stramenopiles</taxon>
        <taxon>Ochrophyta</taxon>
        <taxon>Bacillariophyta</taxon>
        <taxon>Coscinodiscophyceae</taxon>
        <taxon>Chaetocerotophycidae</taxon>
        <taxon>Chaetocerotales</taxon>
        <taxon>Attheyaceae</taxon>
        <taxon>Attheya</taxon>
    </lineage>
</organism>
<dbReference type="InterPro" id="IPR007454">
    <property type="entry name" value="UPF0250_YbeD-like"/>
</dbReference>
<accession>A0A6T7ELE2</accession>
<dbReference type="AlphaFoldDB" id="A0A6T7ELE2"/>
<evidence type="ECO:0000313" key="4">
    <source>
        <dbReference type="EMBL" id="CAD9808825.1"/>
    </source>
</evidence>
<feature type="compositionally biased region" description="Acidic residues" evidence="1">
    <location>
        <begin position="93"/>
        <end position="105"/>
    </location>
</feature>
<reference evidence="3" key="1">
    <citation type="submission" date="2021-01" db="EMBL/GenBank/DDBJ databases">
        <authorList>
            <person name="Corre E."/>
            <person name="Pelletier E."/>
            <person name="Niang G."/>
            <person name="Scheremetjew M."/>
            <person name="Finn R."/>
            <person name="Kale V."/>
            <person name="Holt S."/>
            <person name="Cochrane G."/>
            <person name="Meng A."/>
            <person name="Brown T."/>
            <person name="Cohen L."/>
        </authorList>
    </citation>
    <scope>NUCLEOTIDE SEQUENCE</scope>
    <source>
        <strain evidence="3">CCMP2084</strain>
    </source>
</reference>
<dbReference type="SUPFAM" id="SSF117991">
    <property type="entry name" value="YbeD/HP0495-like"/>
    <property type="match status" value="1"/>
</dbReference>
<feature type="compositionally biased region" description="Basic and acidic residues" evidence="1">
    <location>
        <begin position="166"/>
        <end position="180"/>
    </location>
</feature>
<protein>
    <submittedName>
        <fullName evidence="3">Uncharacterized protein</fullName>
    </submittedName>
</protein>
<dbReference type="EMBL" id="HBHQ01000992">
    <property type="protein sequence ID" value="CAD9808818.1"/>
    <property type="molecule type" value="Transcribed_RNA"/>
</dbReference>
<feature type="chain" id="PRO_5036191676" evidence="2">
    <location>
        <begin position="29"/>
        <end position="281"/>
    </location>
</feature>
<evidence type="ECO:0000256" key="1">
    <source>
        <dbReference type="SAM" id="MobiDB-lite"/>
    </source>
</evidence>